<dbReference type="PROSITE" id="PS51257">
    <property type="entry name" value="PROKAR_LIPOPROTEIN"/>
    <property type="match status" value="1"/>
</dbReference>
<keyword evidence="20" id="KW-1185">Reference proteome</keyword>
<keyword evidence="6" id="KW-0812">Transmembrane</keyword>
<evidence type="ECO:0000256" key="8">
    <source>
        <dbReference type="ARBA" id="ARBA00023047"/>
    </source>
</evidence>
<evidence type="ECO:0000256" key="12">
    <source>
        <dbReference type="ARBA" id="ARBA00023139"/>
    </source>
</evidence>
<evidence type="ECO:0000256" key="3">
    <source>
        <dbReference type="ARBA" id="ARBA00022448"/>
    </source>
</evidence>
<evidence type="ECO:0000259" key="16">
    <source>
        <dbReference type="Pfam" id="PF02563"/>
    </source>
</evidence>
<evidence type="ECO:0000256" key="4">
    <source>
        <dbReference type="ARBA" id="ARBA00022452"/>
    </source>
</evidence>
<dbReference type="PANTHER" id="PTHR33619:SF3">
    <property type="entry name" value="POLYSACCHARIDE EXPORT PROTEIN GFCE-RELATED"/>
    <property type="match status" value="1"/>
</dbReference>
<dbReference type="InterPro" id="IPR003715">
    <property type="entry name" value="Poly_export_N"/>
</dbReference>
<feature type="signal peptide" evidence="15">
    <location>
        <begin position="1"/>
        <end position="24"/>
    </location>
</feature>
<comment type="caution">
    <text evidence="19">The sequence shown here is derived from an EMBL/GenBank/DDBJ whole genome shotgun (WGS) entry which is preliminary data.</text>
</comment>
<keyword evidence="5" id="KW-0762">Sugar transport</keyword>
<evidence type="ECO:0000256" key="14">
    <source>
        <dbReference type="ARBA" id="ARBA00023288"/>
    </source>
</evidence>
<feature type="chain" id="PRO_5047417961" evidence="15">
    <location>
        <begin position="25"/>
        <end position="368"/>
    </location>
</feature>
<comment type="subcellular location">
    <subcellularLocation>
        <location evidence="1">Cell outer membrane</location>
        <topology evidence="1">Multi-pass membrane protein</topology>
    </subcellularLocation>
</comment>
<protein>
    <submittedName>
        <fullName evidence="19">Polysaccharide biosynthesis/export family protein</fullName>
    </submittedName>
</protein>
<dbReference type="RefSeq" id="WP_347163842.1">
    <property type="nucleotide sequence ID" value="NZ_JBDLOB010000008.1"/>
</dbReference>
<evidence type="ECO:0000313" key="20">
    <source>
        <dbReference type="Proteomes" id="UP001414441"/>
    </source>
</evidence>
<keyword evidence="3" id="KW-0813">Transport</keyword>
<reference evidence="19 20" key="1">
    <citation type="submission" date="2024-05" db="EMBL/GenBank/DDBJ databases">
        <title>Genome sequencing of Marine Estuary Bacteria, Pseudoalteromonas distincta strain FA, Psychrobacter proteolyticus strain EA, and Shewanella baltica strain CA.</title>
        <authorList>
            <person name="Dieffenbach S.A."/>
            <person name="Maclea K.S."/>
        </authorList>
    </citation>
    <scope>NUCLEOTIDE SEQUENCE [LARGE SCALE GENOMIC DNA]</scope>
    <source>
        <strain evidence="19 20">EA</strain>
    </source>
</reference>
<feature type="domain" description="SLBB" evidence="18">
    <location>
        <begin position="173"/>
        <end position="250"/>
    </location>
</feature>
<proteinExistence type="inferred from homology"/>
<dbReference type="Pfam" id="PF18412">
    <property type="entry name" value="Wza_C"/>
    <property type="match status" value="1"/>
</dbReference>
<feature type="domain" description="Outer-membrane lipoprotein Wza C-terminal" evidence="17">
    <location>
        <begin position="344"/>
        <end position="365"/>
    </location>
</feature>
<keyword evidence="9" id="KW-0406">Ion transport</keyword>
<sequence>MRQSFKLLSVSALLLTTLWSTGCATTTINSGLQAGELPPVGDFTAENGLKFNIQPLNLTTLPPPQVTQPNNDIYHLIASSKKAEYRISQGDILSINLVGYPDMTPTVAQSGNNPYASGYPVDQQGFVQFPLVGRVKAAGLSVPQFTASLQGKLQRYLKYSDPQVKIINYRGNKFFIDGEVKQPGEFTIDDAPVSLYSAISRAGGATEAGDSNSIVLNRNGRNYTIGLQMLRQIGSSGNQIYIQDGDSIHVNSQSRNRVYVLGEFGQIEPVPILEEGLNLAQVLGSSRGLNSATANAAKVYIVRDNPNYQRTNIYYVDMQTITNLAIANRFEMQPNDILYVDPTGLTRWNRVISSLLPSTSAIRTISTL</sequence>
<evidence type="ECO:0000256" key="5">
    <source>
        <dbReference type="ARBA" id="ARBA00022597"/>
    </source>
</evidence>
<feature type="domain" description="SLBB" evidence="18">
    <location>
        <begin position="257"/>
        <end position="340"/>
    </location>
</feature>
<evidence type="ECO:0000256" key="6">
    <source>
        <dbReference type="ARBA" id="ARBA00022692"/>
    </source>
</evidence>
<dbReference type="Gene3D" id="3.10.560.10">
    <property type="entry name" value="Outer membrane lipoprotein wza domain like"/>
    <property type="match status" value="2"/>
</dbReference>
<keyword evidence="14" id="KW-0449">Lipoprotein</keyword>
<comment type="similarity">
    <text evidence="2">Belongs to the BexD/CtrA/VexA family.</text>
</comment>
<evidence type="ECO:0000259" key="17">
    <source>
        <dbReference type="Pfam" id="PF18412"/>
    </source>
</evidence>
<evidence type="ECO:0000256" key="2">
    <source>
        <dbReference type="ARBA" id="ARBA00009450"/>
    </source>
</evidence>
<evidence type="ECO:0000313" key="19">
    <source>
        <dbReference type="EMBL" id="MEN8626669.1"/>
    </source>
</evidence>
<feature type="domain" description="Polysaccharide export protein N-terminal" evidence="16">
    <location>
        <begin position="81"/>
        <end position="166"/>
    </location>
</feature>
<evidence type="ECO:0000256" key="9">
    <source>
        <dbReference type="ARBA" id="ARBA00023065"/>
    </source>
</evidence>
<evidence type="ECO:0000256" key="1">
    <source>
        <dbReference type="ARBA" id="ARBA00004571"/>
    </source>
</evidence>
<dbReference type="Pfam" id="PF02563">
    <property type="entry name" value="Poly_export"/>
    <property type="match status" value="1"/>
</dbReference>
<keyword evidence="4" id="KW-1134">Transmembrane beta strand</keyword>
<keyword evidence="12" id="KW-0564">Palmitate</keyword>
<evidence type="ECO:0000256" key="10">
    <source>
        <dbReference type="ARBA" id="ARBA00023114"/>
    </source>
</evidence>
<evidence type="ECO:0000256" key="11">
    <source>
        <dbReference type="ARBA" id="ARBA00023136"/>
    </source>
</evidence>
<name>A0ABV0D7L6_9GAMM</name>
<keyword evidence="13" id="KW-0998">Cell outer membrane</keyword>
<keyword evidence="11" id="KW-0472">Membrane</keyword>
<dbReference type="Gene3D" id="1.20.5.70">
    <property type="match status" value="1"/>
</dbReference>
<dbReference type="PANTHER" id="PTHR33619">
    <property type="entry name" value="POLYSACCHARIDE EXPORT PROTEIN GFCE-RELATED"/>
    <property type="match status" value="1"/>
</dbReference>
<keyword evidence="7 15" id="KW-0732">Signal</keyword>
<keyword evidence="10" id="KW-0626">Porin</keyword>
<evidence type="ECO:0000259" key="18">
    <source>
        <dbReference type="Pfam" id="PF22461"/>
    </source>
</evidence>
<dbReference type="Proteomes" id="UP001414441">
    <property type="component" value="Unassembled WGS sequence"/>
</dbReference>
<dbReference type="InterPro" id="IPR049712">
    <property type="entry name" value="Poly_export"/>
</dbReference>
<keyword evidence="8" id="KW-0625">Polysaccharide transport</keyword>
<evidence type="ECO:0000256" key="13">
    <source>
        <dbReference type="ARBA" id="ARBA00023237"/>
    </source>
</evidence>
<organism evidence="19 20">
    <name type="scientific">Psychrobacter proteolyticus</name>
    <dbReference type="NCBI Taxonomy" id="147825"/>
    <lineage>
        <taxon>Bacteria</taxon>
        <taxon>Pseudomonadati</taxon>
        <taxon>Pseudomonadota</taxon>
        <taxon>Gammaproteobacteria</taxon>
        <taxon>Moraxellales</taxon>
        <taxon>Moraxellaceae</taxon>
        <taxon>Psychrobacter</taxon>
    </lineage>
</organism>
<dbReference type="InterPro" id="IPR040716">
    <property type="entry name" value="Wza_C"/>
</dbReference>
<evidence type="ECO:0000256" key="7">
    <source>
        <dbReference type="ARBA" id="ARBA00022729"/>
    </source>
</evidence>
<dbReference type="EMBL" id="JBDLOB010000008">
    <property type="protein sequence ID" value="MEN8626669.1"/>
    <property type="molecule type" value="Genomic_DNA"/>
</dbReference>
<accession>A0ABV0D7L6</accession>
<dbReference type="Gene3D" id="3.30.1950.10">
    <property type="entry name" value="wza like domain"/>
    <property type="match status" value="1"/>
</dbReference>
<dbReference type="Pfam" id="PF22461">
    <property type="entry name" value="SLBB_2"/>
    <property type="match status" value="2"/>
</dbReference>
<gene>
    <name evidence="19" type="ORF">ABFV72_11675</name>
</gene>
<evidence type="ECO:0000256" key="15">
    <source>
        <dbReference type="SAM" id="SignalP"/>
    </source>
</evidence>
<dbReference type="InterPro" id="IPR054765">
    <property type="entry name" value="SLBB_dom"/>
</dbReference>